<keyword evidence="1" id="KW-0433">Leucine-rich repeat</keyword>
<dbReference type="PANTHER" id="PTHR22708">
    <property type="entry name" value="LEUCINE-RICH REPEAT-CONTAINING PROTEIN 56"/>
    <property type="match status" value="1"/>
</dbReference>
<accession>A0A2I0ULD5</accession>
<gene>
    <name evidence="4" type="ORF">llap_2834</name>
</gene>
<feature type="compositionally biased region" description="Polar residues" evidence="3">
    <location>
        <begin position="631"/>
        <end position="646"/>
    </location>
</feature>
<evidence type="ECO:0000313" key="4">
    <source>
        <dbReference type="EMBL" id="PKU46861.1"/>
    </source>
</evidence>
<evidence type="ECO:0000256" key="3">
    <source>
        <dbReference type="SAM" id="MobiDB-lite"/>
    </source>
</evidence>
<dbReference type="Gene3D" id="3.80.10.10">
    <property type="entry name" value="Ribonuclease Inhibitor"/>
    <property type="match status" value="1"/>
</dbReference>
<dbReference type="SUPFAM" id="SSF52058">
    <property type="entry name" value="L domain-like"/>
    <property type="match status" value="1"/>
</dbReference>
<evidence type="ECO:0000313" key="5">
    <source>
        <dbReference type="Proteomes" id="UP000233556"/>
    </source>
</evidence>
<dbReference type="Pfam" id="PF12799">
    <property type="entry name" value="LRR_4"/>
    <property type="match status" value="1"/>
</dbReference>
<dbReference type="PANTHER" id="PTHR22708:SF0">
    <property type="entry name" value="LEUCINE-RICH REPEAT-CONTAINING PROTEIN 56"/>
    <property type="match status" value="1"/>
</dbReference>
<feature type="compositionally biased region" description="Polar residues" evidence="3">
    <location>
        <begin position="743"/>
        <end position="756"/>
    </location>
</feature>
<evidence type="ECO:0000256" key="2">
    <source>
        <dbReference type="ARBA" id="ARBA00022737"/>
    </source>
</evidence>
<feature type="region of interest" description="Disordered" evidence="3">
    <location>
        <begin position="734"/>
        <end position="756"/>
    </location>
</feature>
<feature type="compositionally biased region" description="Polar residues" evidence="3">
    <location>
        <begin position="659"/>
        <end position="681"/>
    </location>
</feature>
<dbReference type="EMBL" id="KZ505696">
    <property type="protein sequence ID" value="PKU46861.1"/>
    <property type="molecule type" value="Genomic_DNA"/>
</dbReference>
<dbReference type="PROSITE" id="PS51450">
    <property type="entry name" value="LRR"/>
    <property type="match status" value="2"/>
</dbReference>
<dbReference type="AlphaFoldDB" id="A0A2I0ULD5"/>
<dbReference type="Proteomes" id="UP000233556">
    <property type="component" value="Unassembled WGS sequence"/>
</dbReference>
<dbReference type="OrthoDB" id="676979at2759"/>
<dbReference type="InterPro" id="IPR001611">
    <property type="entry name" value="Leu-rich_rpt"/>
</dbReference>
<sequence>MLWNRRRERLCNESLEVEGGVTADDMVSLESELLRNYADSLMKCPHLTKSAQSRQWTSVGEILQLVYQNSDQECYVNANGALSLALGSGYPDQLSKPPGTFCSLVLPIASMGSAPPEQAALVPIYLGHHIEMDLKKSPGRIARPASAAVRVTDLSWRGNLNPSPLIKDDGELLMDEYLSPRKLKVLAGVDDLQRVKSLEMRVDTRDNSLGNFGTYLPNLRELKLNNSLLVSVRDLGTTLSHLHVLWMAHCGLSDLDGISSCSSLKELYIAYNNISDLSQLTWLDHLEVLDLEGNNIEDINQMQYLGLCCKLSRLTAEGNLICLKPNAESAEDPDYNYRAEVKKLIPHLEYLDEIPASQTALVPPKKTHEDWLIIKESIKEGGLAGDVSWLDPDLGAVARQTGGSPRPPTTSRPGTAQWSADAGRSSNARLFYGGCSLPDPTASKELFAEDDFSDLTHGNPPAARAVSPLKLCSLRTENIYSSGRGGALHREDVFSELRGQREQHKRCLQTGQQEKDTQALEVTLNDEEEGEDCSLTDSGEDELRETCHEDLIEKISLNSSCHSCRSQSSSGSSQAQKGTVFSNLNHCVVPSPPKSPSPASVMGVAATPWKTRNHRVRCLKIPSQEEDRQWTQRCQSSGRQETSAQSLGKELALLSQHSLPASSGSRGQRQHAGSTGRQSPISGPAAVEPISIRPIMDESPPGNINHLQPAVCSSTKASERFELMNTTWPLTARAMLKSLPDRPTTSTTSQNKSPQS</sequence>
<evidence type="ECO:0000256" key="1">
    <source>
        <dbReference type="ARBA" id="ARBA00022614"/>
    </source>
</evidence>
<dbReference type="InterPro" id="IPR032675">
    <property type="entry name" value="LRR_dom_sf"/>
</dbReference>
<keyword evidence="2" id="KW-0677">Repeat</keyword>
<protein>
    <submittedName>
        <fullName evidence="4">Leucine-rich repeat-containing protein 56</fullName>
    </submittedName>
</protein>
<reference evidence="5" key="2">
    <citation type="submission" date="2017-12" db="EMBL/GenBank/DDBJ databases">
        <title>Genome sequence of the Bar-tailed Godwit (Limosa lapponica baueri).</title>
        <authorList>
            <person name="Lima N.C.B."/>
            <person name="Parody-Merino A.M."/>
            <person name="Battley P.F."/>
            <person name="Fidler A.E."/>
            <person name="Prosdocimi F."/>
        </authorList>
    </citation>
    <scope>NUCLEOTIDE SEQUENCE [LARGE SCALE GENOMIC DNA]</scope>
</reference>
<proteinExistence type="predicted"/>
<feature type="region of interest" description="Disordered" evidence="3">
    <location>
        <begin position="627"/>
        <end position="647"/>
    </location>
</feature>
<feature type="region of interest" description="Disordered" evidence="3">
    <location>
        <begin position="395"/>
        <end position="420"/>
    </location>
</feature>
<dbReference type="InterPro" id="IPR025875">
    <property type="entry name" value="Leu-rich_rpt_4"/>
</dbReference>
<name>A0A2I0ULD5_LIMLA</name>
<keyword evidence="5" id="KW-1185">Reference proteome</keyword>
<organism evidence="4 5">
    <name type="scientific">Limosa lapponica baueri</name>
    <dbReference type="NCBI Taxonomy" id="1758121"/>
    <lineage>
        <taxon>Eukaryota</taxon>
        <taxon>Metazoa</taxon>
        <taxon>Chordata</taxon>
        <taxon>Craniata</taxon>
        <taxon>Vertebrata</taxon>
        <taxon>Euteleostomi</taxon>
        <taxon>Archelosauria</taxon>
        <taxon>Archosauria</taxon>
        <taxon>Dinosauria</taxon>
        <taxon>Saurischia</taxon>
        <taxon>Theropoda</taxon>
        <taxon>Coelurosauria</taxon>
        <taxon>Aves</taxon>
        <taxon>Neognathae</taxon>
        <taxon>Neoaves</taxon>
        <taxon>Charadriiformes</taxon>
        <taxon>Scolopacidae</taxon>
        <taxon>Limosa</taxon>
    </lineage>
</organism>
<feature type="region of interest" description="Disordered" evidence="3">
    <location>
        <begin position="659"/>
        <end position="685"/>
    </location>
</feature>
<reference evidence="5" key="1">
    <citation type="submission" date="2017-11" db="EMBL/GenBank/DDBJ databases">
        <authorList>
            <person name="Lima N.C."/>
            <person name="Parody-Merino A.M."/>
            <person name="Battley P.F."/>
            <person name="Fidler A.E."/>
            <person name="Prosdocimi F."/>
        </authorList>
    </citation>
    <scope>NUCLEOTIDE SEQUENCE [LARGE SCALE GENOMIC DNA]</scope>
</reference>
<dbReference type="InterPro" id="IPR040091">
    <property type="entry name" value="LRRC56"/>
</dbReference>